<dbReference type="InterPro" id="IPR047115">
    <property type="entry name" value="ARSB"/>
</dbReference>
<evidence type="ECO:0000256" key="3">
    <source>
        <dbReference type="ARBA" id="ARBA00022723"/>
    </source>
</evidence>
<keyword evidence="4" id="KW-0378">Hydrolase</keyword>
<dbReference type="InterPro" id="IPR000917">
    <property type="entry name" value="Sulfatase_N"/>
</dbReference>
<dbReference type="PROSITE" id="PS00523">
    <property type="entry name" value="SULFATASE_1"/>
    <property type="match status" value="1"/>
</dbReference>
<proteinExistence type="inferred from homology"/>
<dbReference type="AlphaFoldDB" id="A0A9Q1BMI4"/>
<evidence type="ECO:0000256" key="7">
    <source>
        <dbReference type="SAM" id="SignalP"/>
    </source>
</evidence>
<keyword evidence="6" id="KW-0325">Glycoprotein</keyword>
<evidence type="ECO:0000256" key="5">
    <source>
        <dbReference type="ARBA" id="ARBA00022837"/>
    </source>
</evidence>
<keyword evidence="5" id="KW-0106">Calcium</keyword>
<comment type="similarity">
    <text evidence="2">Belongs to the sulfatase family.</text>
</comment>
<evidence type="ECO:0000259" key="8">
    <source>
        <dbReference type="Pfam" id="PF00884"/>
    </source>
</evidence>
<dbReference type="PROSITE" id="PS00149">
    <property type="entry name" value="SULFATASE_2"/>
    <property type="match status" value="1"/>
</dbReference>
<dbReference type="Proteomes" id="UP001152320">
    <property type="component" value="Chromosome 14"/>
</dbReference>
<name>A0A9Q1BMI4_HOLLE</name>
<dbReference type="SUPFAM" id="SSF53649">
    <property type="entry name" value="Alkaline phosphatase-like"/>
    <property type="match status" value="1"/>
</dbReference>
<dbReference type="Gene3D" id="3.40.720.10">
    <property type="entry name" value="Alkaline Phosphatase, subunit A"/>
    <property type="match status" value="1"/>
</dbReference>
<evidence type="ECO:0000313" key="9">
    <source>
        <dbReference type="EMBL" id="KAJ8029194.1"/>
    </source>
</evidence>
<reference evidence="9" key="1">
    <citation type="submission" date="2021-10" db="EMBL/GenBank/DDBJ databases">
        <title>Tropical sea cucumber genome reveals ecological adaptation and Cuvierian tubules defense mechanism.</title>
        <authorList>
            <person name="Chen T."/>
        </authorList>
    </citation>
    <scope>NUCLEOTIDE SEQUENCE</scope>
    <source>
        <strain evidence="9">Nanhai2018</strain>
        <tissue evidence="9">Muscle</tissue>
    </source>
</reference>
<keyword evidence="10" id="KW-1185">Reference proteome</keyword>
<accession>A0A9Q1BMI4</accession>
<dbReference type="InterPro" id="IPR017850">
    <property type="entry name" value="Alkaline_phosphatase_core_sf"/>
</dbReference>
<feature type="domain" description="Sulfatase N-terminal" evidence="8">
    <location>
        <begin position="27"/>
        <end position="195"/>
    </location>
</feature>
<dbReference type="InterPro" id="IPR024607">
    <property type="entry name" value="Sulfatase_CS"/>
</dbReference>
<comment type="cofactor">
    <cofactor evidence="1">
        <name>Ca(2+)</name>
        <dbReference type="ChEBI" id="CHEBI:29108"/>
    </cofactor>
</comment>
<dbReference type="PANTHER" id="PTHR10342:SF274">
    <property type="entry name" value="ARYLSULFATASE B"/>
    <property type="match status" value="1"/>
</dbReference>
<keyword evidence="7" id="KW-0732">Signal</keyword>
<dbReference type="EMBL" id="JAIZAY010000014">
    <property type="protein sequence ID" value="KAJ8029194.1"/>
    <property type="molecule type" value="Genomic_DNA"/>
</dbReference>
<dbReference type="GO" id="GO:0046872">
    <property type="term" value="F:metal ion binding"/>
    <property type="evidence" value="ECO:0007669"/>
    <property type="project" value="UniProtKB-KW"/>
</dbReference>
<sequence>MAVMMSIKLPLLATVITVSAFAANPRPHIIIMLADDLGYSDVSYHSSVSGSVIKTPNINDLAKNGVTLENYYVQPTCTPTRSQLLTGRYQIHTGLMHGVIQPPQPSCIPLNETLLPEIMKDYGYSTHIVGKWHLGMYKPACLPTERGFDSHFGILLGAGKYYSHTYSYNLKAEGVTMEGKDFRFTTDGVDDDKVQETYKGIYATTAYVERVKEIIDETAESSSVSYSLRY</sequence>
<evidence type="ECO:0000256" key="1">
    <source>
        <dbReference type="ARBA" id="ARBA00001913"/>
    </source>
</evidence>
<keyword evidence="3" id="KW-0479">Metal-binding</keyword>
<feature type="chain" id="PRO_5040311258" evidence="7">
    <location>
        <begin position="23"/>
        <end position="230"/>
    </location>
</feature>
<evidence type="ECO:0000313" key="10">
    <source>
        <dbReference type="Proteomes" id="UP001152320"/>
    </source>
</evidence>
<protein>
    <submittedName>
        <fullName evidence="9">Arylsulfatase B</fullName>
    </submittedName>
</protein>
<evidence type="ECO:0000256" key="2">
    <source>
        <dbReference type="ARBA" id="ARBA00008779"/>
    </source>
</evidence>
<dbReference type="Pfam" id="PF00884">
    <property type="entry name" value="Sulfatase"/>
    <property type="match status" value="1"/>
</dbReference>
<evidence type="ECO:0000256" key="4">
    <source>
        <dbReference type="ARBA" id="ARBA00022801"/>
    </source>
</evidence>
<feature type="signal peptide" evidence="7">
    <location>
        <begin position="1"/>
        <end position="22"/>
    </location>
</feature>
<organism evidence="9 10">
    <name type="scientific">Holothuria leucospilota</name>
    <name type="common">Black long sea cucumber</name>
    <name type="synonym">Mertensiothuria leucospilota</name>
    <dbReference type="NCBI Taxonomy" id="206669"/>
    <lineage>
        <taxon>Eukaryota</taxon>
        <taxon>Metazoa</taxon>
        <taxon>Echinodermata</taxon>
        <taxon>Eleutherozoa</taxon>
        <taxon>Echinozoa</taxon>
        <taxon>Holothuroidea</taxon>
        <taxon>Aspidochirotacea</taxon>
        <taxon>Aspidochirotida</taxon>
        <taxon>Holothuriidae</taxon>
        <taxon>Holothuria</taxon>
    </lineage>
</organism>
<evidence type="ECO:0000256" key="6">
    <source>
        <dbReference type="ARBA" id="ARBA00023180"/>
    </source>
</evidence>
<dbReference type="OrthoDB" id="103349at2759"/>
<comment type="caution">
    <text evidence="9">The sequence shown here is derived from an EMBL/GenBank/DDBJ whole genome shotgun (WGS) entry which is preliminary data.</text>
</comment>
<gene>
    <name evidence="9" type="ORF">HOLleu_28531</name>
</gene>
<dbReference type="PANTHER" id="PTHR10342">
    <property type="entry name" value="ARYLSULFATASE"/>
    <property type="match status" value="1"/>
</dbReference>
<dbReference type="GO" id="GO:0008484">
    <property type="term" value="F:sulfuric ester hydrolase activity"/>
    <property type="evidence" value="ECO:0007669"/>
    <property type="project" value="InterPro"/>
</dbReference>